<organism evidence="1 2">
    <name type="scientific">Magnetovibrio blakemorei</name>
    <dbReference type="NCBI Taxonomy" id="28181"/>
    <lineage>
        <taxon>Bacteria</taxon>
        <taxon>Pseudomonadati</taxon>
        <taxon>Pseudomonadota</taxon>
        <taxon>Alphaproteobacteria</taxon>
        <taxon>Rhodospirillales</taxon>
        <taxon>Magnetovibrionaceae</taxon>
        <taxon>Magnetovibrio</taxon>
    </lineage>
</organism>
<evidence type="ECO:0000313" key="1">
    <source>
        <dbReference type="EMBL" id="OEJ64778.1"/>
    </source>
</evidence>
<dbReference type="GO" id="GO:0032196">
    <property type="term" value="P:transposition"/>
    <property type="evidence" value="ECO:0007669"/>
    <property type="project" value="TreeGrafter"/>
</dbReference>
<evidence type="ECO:0000313" key="2">
    <source>
        <dbReference type="Proteomes" id="UP000095347"/>
    </source>
</evidence>
<dbReference type="AlphaFoldDB" id="A0A1E5Q451"/>
<keyword evidence="2" id="KW-1185">Reference proteome</keyword>
<dbReference type="Proteomes" id="UP000095347">
    <property type="component" value="Unassembled WGS sequence"/>
</dbReference>
<dbReference type="STRING" id="28181.BEN30_16025"/>
<dbReference type="Gene3D" id="3.30.420.10">
    <property type="entry name" value="Ribonuclease H-like superfamily/Ribonuclease H"/>
    <property type="match status" value="1"/>
</dbReference>
<dbReference type="InterPro" id="IPR051917">
    <property type="entry name" value="Transposase-Integrase"/>
</dbReference>
<protein>
    <recommendedName>
        <fullName evidence="3">Integrase catalytic domain-containing protein</fullName>
    </recommendedName>
</protein>
<dbReference type="PANTHER" id="PTHR10948">
    <property type="entry name" value="TRANSPOSASE"/>
    <property type="match status" value="1"/>
</dbReference>
<proteinExistence type="predicted"/>
<dbReference type="PANTHER" id="PTHR10948:SF23">
    <property type="entry name" value="TRANSPOSASE INSI FOR INSERTION SEQUENCE ELEMENT IS30A-RELATED"/>
    <property type="match status" value="1"/>
</dbReference>
<name>A0A1E5Q451_9PROT</name>
<sequence>MLGEALKMATWFCDAYSSWQKGAVENMNGRLRRDLPRKRDLRNVSDEELQDILLTHNLTPRKCLGFKTPTQAIMKELGIDVEISFKSNFALGV</sequence>
<accession>A0A1E5Q451</accession>
<dbReference type="SUPFAM" id="SSF53098">
    <property type="entry name" value="Ribonuclease H-like"/>
    <property type="match status" value="1"/>
</dbReference>
<evidence type="ECO:0008006" key="3">
    <source>
        <dbReference type="Google" id="ProtNLM"/>
    </source>
</evidence>
<dbReference type="GO" id="GO:0004803">
    <property type="term" value="F:transposase activity"/>
    <property type="evidence" value="ECO:0007669"/>
    <property type="project" value="TreeGrafter"/>
</dbReference>
<dbReference type="GO" id="GO:0003676">
    <property type="term" value="F:nucleic acid binding"/>
    <property type="evidence" value="ECO:0007669"/>
    <property type="project" value="InterPro"/>
</dbReference>
<dbReference type="InterPro" id="IPR012337">
    <property type="entry name" value="RNaseH-like_sf"/>
</dbReference>
<dbReference type="InterPro" id="IPR036397">
    <property type="entry name" value="RNaseH_sf"/>
</dbReference>
<dbReference type="EMBL" id="MCGG01000063">
    <property type="protein sequence ID" value="OEJ64778.1"/>
    <property type="molecule type" value="Genomic_DNA"/>
</dbReference>
<comment type="caution">
    <text evidence="1">The sequence shown here is derived from an EMBL/GenBank/DDBJ whole genome shotgun (WGS) entry which is preliminary data.</text>
</comment>
<reference evidence="2" key="1">
    <citation type="submission" date="2016-07" db="EMBL/GenBank/DDBJ databases">
        <authorList>
            <person name="Florea S."/>
            <person name="Webb J.S."/>
            <person name="Jaromczyk J."/>
            <person name="Schardl C.L."/>
        </authorList>
    </citation>
    <scope>NUCLEOTIDE SEQUENCE [LARGE SCALE GENOMIC DNA]</scope>
    <source>
        <strain evidence="2">MV-1</strain>
    </source>
</reference>
<dbReference type="GO" id="GO:0005829">
    <property type="term" value="C:cytosol"/>
    <property type="evidence" value="ECO:0007669"/>
    <property type="project" value="TreeGrafter"/>
</dbReference>
<gene>
    <name evidence="1" type="ORF">BEN30_16025</name>
</gene>